<proteinExistence type="predicted"/>
<name>A0A1Y2BD14_9FUNG</name>
<gene>
    <name evidence="2" type="ORF">BCR33DRAFT_532999</name>
</gene>
<sequence length="111" mass="11639">MNPSQTSPVGAWGDTELPTPPPVASNNGASSWGAPPKTTDLSGRGWPAQPQSPSQQQQQQSTVDSIAAKVSTLSANGSYLPALTTNQQTNKQNSLQIRRCSTTSKTLASCR</sequence>
<feature type="compositionally biased region" description="Low complexity" evidence="1">
    <location>
        <begin position="49"/>
        <end position="61"/>
    </location>
</feature>
<reference evidence="2 3" key="1">
    <citation type="submission" date="2016-07" db="EMBL/GenBank/DDBJ databases">
        <title>Pervasive Adenine N6-methylation of Active Genes in Fungi.</title>
        <authorList>
            <consortium name="DOE Joint Genome Institute"/>
            <person name="Mondo S.J."/>
            <person name="Dannebaum R.O."/>
            <person name="Kuo R.C."/>
            <person name="Labutti K."/>
            <person name="Haridas S."/>
            <person name="Kuo A."/>
            <person name="Salamov A."/>
            <person name="Ahrendt S.R."/>
            <person name="Lipzen A."/>
            <person name="Sullivan W."/>
            <person name="Andreopoulos W.B."/>
            <person name="Clum A."/>
            <person name="Lindquist E."/>
            <person name="Daum C."/>
            <person name="Ramamoorthy G.K."/>
            <person name="Gryganskyi A."/>
            <person name="Culley D."/>
            <person name="Magnuson J.K."/>
            <person name="James T.Y."/>
            <person name="O'Malley M.A."/>
            <person name="Stajich J.E."/>
            <person name="Spatafora J.W."/>
            <person name="Visel A."/>
            <person name="Grigoriev I.V."/>
        </authorList>
    </citation>
    <scope>NUCLEOTIDE SEQUENCE [LARGE SCALE GENOMIC DNA]</scope>
    <source>
        <strain evidence="2 3">JEL800</strain>
    </source>
</reference>
<dbReference type="Proteomes" id="UP000193642">
    <property type="component" value="Unassembled WGS sequence"/>
</dbReference>
<organism evidence="2 3">
    <name type="scientific">Rhizoclosmatium globosum</name>
    <dbReference type="NCBI Taxonomy" id="329046"/>
    <lineage>
        <taxon>Eukaryota</taxon>
        <taxon>Fungi</taxon>
        <taxon>Fungi incertae sedis</taxon>
        <taxon>Chytridiomycota</taxon>
        <taxon>Chytridiomycota incertae sedis</taxon>
        <taxon>Chytridiomycetes</taxon>
        <taxon>Chytridiales</taxon>
        <taxon>Chytriomycetaceae</taxon>
        <taxon>Rhizoclosmatium</taxon>
    </lineage>
</organism>
<evidence type="ECO:0000256" key="1">
    <source>
        <dbReference type="SAM" id="MobiDB-lite"/>
    </source>
</evidence>
<accession>A0A1Y2BD14</accession>
<protein>
    <submittedName>
        <fullName evidence="2">Uncharacterized protein</fullName>
    </submittedName>
</protein>
<evidence type="ECO:0000313" key="2">
    <source>
        <dbReference type="EMBL" id="ORY32711.1"/>
    </source>
</evidence>
<feature type="region of interest" description="Disordered" evidence="1">
    <location>
        <begin position="1"/>
        <end position="69"/>
    </location>
</feature>
<keyword evidence="3" id="KW-1185">Reference proteome</keyword>
<dbReference type="AlphaFoldDB" id="A0A1Y2BD14"/>
<comment type="caution">
    <text evidence="2">The sequence shown here is derived from an EMBL/GenBank/DDBJ whole genome shotgun (WGS) entry which is preliminary data.</text>
</comment>
<feature type="region of interest" description="Disordered" evidence="1">
    <location>
        <begin position="82"/>
        <end position="111"/>
    </location>
</feature>
<dbReference type="EMBL" id="MCGO01000070">
    <property type="protein sequence ID" value="ORY32711.1"/>
    <property type="molecule type" value="Genomic_DNA"/>
</dbReference>
<evidence type="ECO:0000313" key="3">
    <source>
        <dbReference type="Proteomes" id="UP000193642"/>
    </source>
</evidence>